<accession>A0A2M8KH99</accession>
<organism evidence="3 4">
    <name type="scientific">Candidatus Portnoybacteria bacterium CG10_big_fil_rev_8_21_14_0_10_43_39</name>
    <dbReference type="NCBI Taxonomy" id="1974815"/>
    <lineage>
        <taxon>Bacteria</taxon>
        <taxon>Candidatus Portnoyibacteriota</taxon>
    </lineage>
</organism>
<feature type="domain" description="Peptidase C39-like" evidence="2">
    <location>
        <begin position="79"/>
        <end position="219"/>
    </location>
</feature>
<evidence type="ECO:0000313" key="3">
    <source>
        <dbReference type="EMBL" id="PJE59298.1"/>
    </source>
</evidence>
<dbReference type="InterPro" id="IPR039564">
    <property type="entry name" value="Peptidase_C39-like"/>
</dbReference>
<dbReference type="Pfam" id="PF13529">
    <property type="entry name" value="Peptidase_C39_2"/>
    <property type="match status" value="1"/>
</dbReference>
<protein>
    <recommendedName>
        <fullName evidence="2">Peptidase C39-like domain-containing protein</fullName>
    </recommendedName>
</protein>
<keyword evidence="1" id="KW-0472">Membrane</keyword>
<name>A0A2M8KH99_9BACT</name>
<proteinExistence type="predicted"/>
<evidence type="ECO:0000313" key="4">
    <source>
        <dbReference type="Proteomes" id="UP000231255"/>
    </source>
</evidence>
<dbReference type="AlphaFoldDB" id="A0A2M8KH99"/>
<feature type="transmembrane region" description="Helical" evidence="1">
    <location>
        <begin position="12"/>
        <end position="32"/>
    </location>
</feature>
<dbReference type="Gene3D" id="3.90.70.10">
    <property type="entry name" value="Cysteine proteinases"/>
    <property type="match status" value="1"/>
</dbReference>
<reference evidence="4" key="1">
    <citation type="submission" date="2017-09" db="EMBL/GenBank/DDBJ databases">
        <title>Depth-based differentiation of microbial function through sediment-hosted aquifers and enrichment of novel symbionts in the deep terrestrial subsurface.</title>
        <authorList>
            <person name="Probst A.J."/>
            <person name="Ladd B."/>
            <person name="Jarett J.K."/>
            <person name="Geller-Mcgrath D.E."/>
            <person name="Sieber C.M.K."/>
            <person name="Emerson J.B."/>
            <person name="Anantharaman K."/>
            <person name="Thomas B.C."/>
            <person name="Malmstrom R."/>
            <person name="Stieglmeier M."/>
            <person name="Klingl A."/>
            <person name="Woyke T."/>
            <person name="Ryan C.M."/>
            <person name="Banfield J.F."/>
        </authorList>
    </citation>
    <scope>NUCLEOTIDE SEQUENCE [LARGE SCALE GENOMIC DNA]</scope>
</reference>
<dbReference type="Proteomes" id="UP000231255">
    <property type="component" value="Unassembled WGS sequence"/>
</dbReference>
<sequence length="261" mass="29519">MGFDKNMLKKFSSRIIFSLIFIAAFLTAYFFFSAQEIKESAPEPETNYPDFHLLVNKLVSEKDEVLKDGDAIAGVPFTPQAPSAQWDNPVYQDGCEEAAALMAVYWAEGKTLDKNTAENIIAVISDYEEKNYGGYHDTAVEDTAKRIIQGYFGYDNFEVKKDIVIEDIIDQVKNGRLVIAPFDGRSLGNPYYTAPGPERHNLVIRGYDSTKKEFITNDPGTKRGEGYRYNEEILYNALRDYPTGDHQPIVRIEKNIIAVGR</sequence>
<comment type="caution">
    <text evidence="3">The sequence shown here is derived from an EMBL/GenBank/DDBJ whole genome shotgun (WGS) entry which is preliminary data.</text>
</comment>
<evidence type="ECO:0000259" key="2">
    <source>
        <dbReference type="Pfam" id="PF13529"/>
    </source>
</evidence>
<keyword evidence="1" id="KW-0812">Transmembrane</keyword>
<gene>
    <name evidence="3" type="ORF">COU84_01610</name>
</gene>
<evidence type="ECO:0000256" key="1">
    <source>
        <dbReference type="SAM" id="Phobius"/>
    </source>
</evidence>
<dbReference type="EMBL" id="PFDZ01000035">
    <property type="protein sequence ID" value="PJE59298.1"/>
    <property type="molecule type" value="Genomic_DNA"/>
</dbReference>
<keyword evidence="1" id="KW-1133">Transmembrane helix</keyword>